<comment type="caution">
    <text evidence="3">The sequence shown here is derived from an EMBL/GenBank/DDBJ whole genome shotgun (WGS) entry which is preliminary data.</text>
</comment>
<name>A0AAE1UKE7_9EUCA</name>
<protein>
    <submittedName>
        <fullName evidence="3">Uncharacterized protein</fullName>
    </submittedName>
</protein>
<evidence type="ECO:0000313" key="3">
    <source>
        <dbReference type="EMBL" id="KAK4327107.1"/>
    </source>
</evidence>
<proteinExistence type="predicted"/>
<keyword evidence="4" id="KW-1185">Reference proteome</keyword>
<evidence type="ECO:0000256" key="2">
    <source>
        <dbReference type="SAM" id="Phobius"/>
    </source>
</evidence>
<accession>A0AAE1UKE7</accession>
<keyword evidence="2" id="KW-0812">Transmembrane</keyword>
<gene>
    <name evidence="3" type="ORF">Pmani_002405</name>
</gene>
<reference evidence="3" key="1">
    <citation type="submission" date="2023-11" db="EMBL/GenBank/DDBJ databases">
        <title>Genome assemblies of two species of porcelain crab, Petrolisthes cinctipes and Petrolisthes manimaculis (Anomura: Porcellanidae).</title>
        <authorList>
            <person name="Angst P."/>
        </authorList>
    </citation>
    <scope>NUCLEOTIDE SEQUENCE</scope>
    <source>
        <strain evidence="3">PB745_02</strain>
        <tissue evidence="3">Gill</tissue>
    </source>
</reference>
<dbReference type="Proteomes" id="UP001292094">
    <property type="component" value="Unassembled WGS sequence"/>
</dbReference>
<organism evidence="3 4">
    <name type="scientific">Petrolisthes manimaculis</name>
    <dbReference type="NCBI Taxonomy" id="1843537"/>
    <lineage>
        <taxon>Eukaryota</taxon>
        <taxon>Metazoa</taxon>
        <taxon>Ecdysozoa</taxon>
        <taxon>Arthropoda</taxon>
        <taxon>Crustacea</taxon>
        <taxon>Multicrustacea</taxon>
        <taxon>Malacostraca</taxon>
        <taxon>Eumalacostraca</taxon>
        <taxon>Eucarida</taxon>
        <taxon>Decapoda</taxon>
        <taxon>Pleocyemata</taxon>
        <taxon>Anomura</taxon>
        <taxon>Galatheoidea</taxon>
        <taxon>Porcellanidae</taxon>
        <taxon>Petrolisthes</taxon>
    </lineage>
</organism>
<keyword evidence="2" id="KW-1133">Transmembrane helix</keyword>
<dbReference type="AlphaFoldDB" id="A0AAE1UKE7"/>
<feature type="region of interest" description="Disordered" evidence="1">
    <location>
        <begin position="20"/>
        <end position="56"/>
    </location>
</feature>
<evidence type="ECO:0000256" key="1">
    <source>
        <dbReference type="SAM" id="MobiDB-lite"/>
    </source>
</evidence>
<feature type="transmembrane region" description="Helical" evidence="2">
    <location>
        <begin position="103"/>
        <end position="127"/>
    </location>
</feature>
<keyword evidence="2" id="KW-0472">Membrane</keyword>
<evidence type="ECO:0000313" key="4">
    <source>
        <dbReference type="Proteomes" id="UP001292094"/>
    </source>
</evidence>
<dbReference type="EMBL" id="JAWZYT010000171">
    <property type="protein sequence ID" value="KAK4327107.1"/>
    <property type="molecule type" value="Genomic_DNA"/>
</dbReference>
<sequence length="152" mass="16571">MRRAGESPVRILETNIDFPPLSVNGDVNKGGPNGNNRGSGQYHHHHHHGDHEAEAAAPTDTMLSHVKYPIPDDDEDETVTNKKGKPGKLQKVATNHGLTKKGLMLLLLTGFVCLLLLVALLVMAVLWPRDLNRANMDICLTPDCLRASAQVS</sequence>